<dbReference type="InterPro" id="IPR054363">
    <property type="entry name" value="GH95_cat"/>
</dbReference>
<dbReference type="PANTHER" id="PTHR31084:SF0">
    <property type="entry name" value="ALPHA-L-FUCOSIDASE 2"/>
    <property type="match status" value="1"/>
</dbReference>
<dbReference type="InterPro" id="IPR012341">
    <property type="entry name" value="6hp_glycosidase-like_sf"/>
</dbReference>
<feature type="domain" description="Alpha fucosidase A-like C-terminal" evidence="1">
    <location>
        <begin position="106"/>
        <end position="165"/>
    </location>
</feature>
<accession>A0ABP6YQU1</accession>
<keyword evidence="4" id="KW-1185">Reference proteome</keyword>
<dbReference type="InterPro" id="IPR008928">
    <property type="entry name" value="6-hairpin_glycosidase_sf"/>
</dbReference>
<evidence type="ECO:0000259" key="2">
    <source>
        <dbReference type="Pfam" id="PF22124"/>
    </source>
</evidence>
<name>A0ABP6YQU1_9ACTN</name>
<evidence type="ECO:0000313" key="4">
    <source>
        <dbReference type="Proteomes" id="UP001500707"/>
    </source>
</evidence>
<evidence type="ECO:0008006" key="5">
    <source>
        <dbReference type="Google" id="ProtNLM"/>
    </source>
</evidence>
<dbReference type="PANTHER" id="PTHR31084">
    <property type="entry name" value="ALPHA-L-FUCOSIDASE 2"/>
    <property type="match status" value="1"/>
</dbReference>
<comment type="caution">
    <text evidence="3">The sequence shown here is derived from an EMBL/GenBank/DDBJ whole genome shotgun (WGS) entry which is preliminary data.</text>
</comment>
<evidence type="ECO:0000313" key="3">
    <source>
        <dbReference type="EMBL" id="GAA3587049.1"/>
    </source>
</evidence>
<dbReference type="EMBL" id="BAABCE010000022">
    <property type="protein sequence ID" value="GAA3587049.1"/>
    <property type="molecule type" value="Genomic_DNA"/>
</dbReference>
<feature type="domain" description="Glycosyl hydrolase family 95 catalytic" evidence="2">
    <location>
        <begin position="2"/>
        <end position="104"/>
    </location>
</feature>
<sequence length="188" mass="20765">MDDSADTHRHVSHLFALHPGRQIQPGSEWARAAEVSLTARGDGGTGWSKAWKINFWARLRDGDHAHTMLGEQLKSSTLPNLWDTHPPFQIDGNFGATSGVVEMLLQSQHDIIDVLPALPAAWPSGSVRGLRARGGATLDIEWADGRATRIALKASRTRELTVRSDLFGTGQHSFRAVAGRHYTWERQD</sequence>
<dbReference type="Gene3D" id="1.50.10.10">
    <property type="match status" value="1"/>
</dbReference>
<dbReference type="Proteomes" id="UP001500707">
    <property type="component" value="Unassembled WGS sequence"/>
</dbReference>
<dbReference type="SUPFAM" id="SSF48208">
    <property type="entry name" value="Six-hairpin glycosidases"/>
    <property type="match status" value="1"/>
</dbReference>
<dbReference type="Pfam" id="PF21307">
    <property type="entry name" value="Glyco_hydro_95_C"/>
    <property type="match status" value="1"/>
</dbReference>
<dbReference type="Pfam" id="PF22124">
    <property type="entry name" value="Glyco_hydro_95_cat"/>
    <property type="match status" value="1"/>
</dbReference>
<protein>
    <recommendedName>
        <fullName evidence="5">Alpha-L-fucosidase</fullName>
    </recommendedName>
</protein>
<organism evidence="3 4">
    <name type="scientific">Streptomyces osmaniensis</name>
    <dbReference type="NCBI Taxonomy" id="593134"/>
    <lineage>
        <taxon>Bacteria</taxon>
        <taxon>Bacillati</taxon>
        <taxon>Actinomycetota</taxon>
        <taxon>Actinomycetes</taxon>
        <taxon>Kitasatosporales</taxon>
        <taxon>Streptomycetaceae</taxon>
        <taxon>Streptomyces</taxon>
    </lineage>
</organism>
<reference evidence="4" key="1">
    <citation type="journal article" date="2019" name="Int. J. Syst. Evol. Microbiol.">
        <title>The Global Catalogue of Microorganisms (GCM) 10K type strain sequencing project: providing services to taxonomists for standard genome sequencing and annotation.</title>
        <authorList>
            <consortium name="The Broad Institute Genomics Platform"/>
            <consortium name="The Broad Institute Genome Sequencing Center for Infectious Disease"/>
            <person name="Wu L."/>
            <person name="Ma J."/>
        </authorList>
    </citation>
    <scope>NUCLEOTIDE SEQUENCE [LARGE SCALE GENOMIC DNA]</scope>
    <source>
        <strain evidence="4">JCM 17656</strain>
    </source>
</reference>
<evidence type="ECO:0000259" key="1">
    <source>
        <dbReference type="Pfam" id="PF21307"/>
    </source>
</evidence>
<gene>
    <name evidence="3" type="ORF">GCM10022295_80740</name>
</gene>
<dbReference type="InterPro" id="IPR049053">
    <property type="entry name" value="AFCA-like_C"/>
</dbReference>
<proteinExistence type="predicted"/>